<keyword evidence="4" id="KW-1185">Reference proteome</keyword>
<dbReference type="RefSeq" id="WP_036883141.1">
    <property type="nucleotide sequence ID" value="NZ_JQZW01000006.1"/>
</dbReference>
<gene>
    <name evidence="3" type="ORF">HQ36_02215</name>
</gene>
<evidence type="ECO:0000256" key="1">
    <source>
        <dbReference type="SAM" id="Coils"/>
    </source>
</evidence>
<sequence>MNDQMNILLEVLEEIKQQNRELKTSVSNLASQPIPTTTTSEENGISLTDVARLIGQKIEIDGKFKSELTDVAIVLGKRIREIKDGITKTQEKQTENIASLSEKIQETQSPPEVKKYYLFDVKRWMEWLIWGISLVLLACTIGWAVYLRNANQTLENYALRYRILRMEQGYNNPTISHLDSLFSSEGSSDSIRELRHQIINYELAIQRQAELALRERQLSQEQAEVQKALAK</sequence>
<dbReference type="OrthoDB" id="1080139at2"/>
<keyword evidence="2" id="KW-0812">Transmembrane</keyword>
<feature type="coiled-coil region" evidence="1">
    <location>
        <begin position="1"/>
        <end position="32"/>
    </location>
</feature>
<feature type="transmembrane region" description="Helical" evidence="2">
    <location>
        <begin position="127"/>
        <end position="146"/>
    </location>
</feature>
<dbReference type="AlphaFoldDB" id="A0A0A2G7V0"/>
<accession>A0A0A2G7V0</accession>
<name>A0A0A2G7V0_9PORP</name>
<comment type="caution">
    <text evidence="3">The sequence shown here is derived from an EMBL/GenBank/DDBJ whole genome shotgun (WGS) entry which is preliminary data.</text>
</comment>
<feature type="coiled-coil region" evidence="1">
    <location>
        <begin position="191"/>
        <end position="231"/>
    </location>
</feature>
<keyword evidence="1" id="KW-0175">Coiled coil</keyword>
<keyword evidence="2" id="KW-0472">Membrane</keyword>
<dbReference type="Proteomes" id="UP000030134">
    <property type="component" value="Unassembled WGS sequence"/>
</dbReference>
<protein>
    <submittedName>
        <fullName evidence="3">Uncharacterized protein</fullName>
    </submittedName>
</protein>
<dbReference type="EMBL" id="JQZW01000006">
    <property type="protein sequence ID" value="KGN98445.1"/>
    <property type="molecule type" value="Genomic_DNA"/>
</dbReference>
<evidence type="ECO:0000313" key="4">
    <source>
        <dbReference type="Proteomes" id="UP000030134"/>
    </source>
</evidence>
<keyword evidence="2" id="KW-1133">Transmembrane helix</keyword>
<evidence type="ECO:0000313" key="3">
    <source>
        <dbReference type="EMBL" id="KGN98445.1"/>
    </source>
</evidence>
<reference evidence="3 4" key="1">
    <citation type="submission" date="2014-08" db="EMBL/GenBank/DDBJ databases">
        <title>Porphyromonas gingivicanis strain:COT-022_OH1391 Genome sequencing.</title>
        <authorList>
            <person name="Wallis C."/>
            <person name="Deusch O."/>
            <person name="O'Flynn C."/>
            <person name="Davis I."/>
            <person name="Jospin G."/>
            <person name="Darling A.E."/>
            <person name="Coil D.A."/>
            <person name="Alexiev A."/>
            <person name="Horsfall A."/>
            <person name="Kirkwood N."/>
            <person name="Harris S."/>
            <person name="Eisen J.A."/>
        </authorList>
    </citation>
    <scope>NUCLEOTIDE SEQUENCE [LARGE SCALE GENOMIC DNA]</scope>
    <source>
        <strain evidence="4">COT-022 OH1391</strain>
    </source>
</reference>
<proteinExistence type="predicted"/>
<evidence type="ECO:0000256" key="2">
    <source>
        <dbReference type="SAM" id="Phobius"/>
    </source>
</evidence>
<organism evidence="3 4">
    <name type="scientific">Porphyromonas gingivicanis</name>
    <dbReference type="NCBI Taxonomy" id="266762"/>
    <lineage>
        <taxon>Bacteria</taxon>
        <taxon>Pseudomonadati</taxon>
        <taxon>Bacteroidota</taxon>
        <taxon>Bacteroidia</taxon>
        <taxon>Bacteroidales</taxon>
        <taxon>Porphyromonadaceae</taxon>
        <taxon>Porphyromonas</taxon>
    </lineage>
</organism>